<accession>D8LCP3</accession>
<dbReference type="InterPro" id="IPR043822">
    <property type="entry name" value="EsV_1_7_cys"/>
</dbReference>
<evidence type="ECO:0000256" key="1">
    <source>
        <dbReference type="SAM" id="MobiDB-lite"/>
    </source>
</evidence>
<dbReference type="Pfam" id="PF19114">
    <property type="entry name" value="EsV_1_7_cys"/>
    <property type="match status" value="5"/>
</dbReference>
<dbReference type="Proteomes" id="UP000002630">
    <property type="component" value="Linkage Group LG09"/>
</dbReference>
<feature type="region of interest" description="Disordered" evidence="1">
    <location>
        <begin position="14"/>
        <end position="37"/>
    </location>
</feature>
<dbReference type="InParanoid" id="D8LCP3"/>
<name>D8LCP3_ECTSI</name>
<organism evidence="2 3">
    <name type="scientific">Ectocarpus siliculosus</name>
    <name type="common">Brown alga</name>
    <name type="synonym">Conferva siliculosa</name>
    <dbReference type="NCBI Taxonomy" id="2880"/>
    <lineage>
        <taxon>Eukaryota</taxon>
        <taxon>Sar</taxon>
        <taxon>Stramenopiles</taxon>
        <taxon>Ochrophyta</taxon>
        <taxon>PX clade</taxon>
        <taxon>Phaeophyceae</taxon>
        <taxon>Ectocarpales</taxon>
        <taxon>Ectocarpaceae</taxon>
        <taxon>Ectocarpus</taxon>
    </lineage>
</organism>
<evidence type="ECO:0008006" key="4">
    <source>
        <dbReference type="Google" id="ProtNLM"/>
    </source>
</evidence>
<evidence type="ECO:0000313" key="2">
    <source>
        <dbReference type="EMBL" id="CBN79556.1"/>
    </source>
</evidence>
<protein>
    <recommendedName>
        <fullName evidence="4">EsV-1-7</fullName>
    </recommendedName>
</protein>
<dbReference type="SMART" id="SM01425">
    <property type="entry name" value="EsV_1_7"/>
    <property type="match status" value="4"/>
</dbReference>
<dbReference type="AlphaFoldDB" id="D8LCP3"/>
<dbReference type="EMBL" id="FN649734">
    <property type="protein sequence ID" value="CBN79556.1"/>
    <property type="molecule type" value="Genomic_DNA"/>
</dbReference>
<evidence type="ECO:0000313" key="3">
    <source>
        <dbReference type="Proteomes" id="UP000002630"/>
    </source>
</evidence>
<dbReference type="EMBL" id="FN647789">
    <property type="protein sequence ID" value="CBN79556.1"/>
    <property type="molecule type" value="Genomic_DNA"/>
</dbReference>
<keyword evidence="3" id="KW-1185">Reference proteome</keyword>
<sequence>MALFIKKQWKLRGQGCRSPSTASAGDSGLIVSTDPPGNVVPQRSASSKITGQIQHILEAASSLDRPILSEVVLTESTSLDDSASSAISRMTDLSDTQYVASARSARTNAEASFHSGCTKRSRFGIRGMRSMHCTNHRQPDEIDPLRPPCMSPGCRVTPTYSPPGTKPVRCTSHKLEGDVNTNRRRCGEENCNGRPCFVNPMTGVRHCLAHFSDGDTGGLRGMCQGRDQGSSVPCRKYATFSTVKGKPLRCKGHRLADDVDVVNKMCEAGGCGKRPSFSPVGEVAKRCKSHASDGDVNVNGKKCCVLNCTTNVGVNRTRCKEHAT</sequence>
<reference evidence="2 3" key="1">
    <citation type="journal article" date="2010" name="Nature">
        <title>The Ectocarpus genome and the independent evolution of multicellularity in brown algae.</title>
        <authorList>
            <person name="Cock J.M."/>
            <person name="Sterck L."/>
            <person name="Rouze P."/>
            <person name="Scornet D."/>
            <person name="Allen A.E."/>
            <person name="Amoutzias G."/>
            <person name="Anthouard V."/>
            <person name="Artiguenave F."/>
            <person name="Aury J.M."/>
            <person name="Badger J.H."/>
            <person name="Beszteri B."/>
            <person name="Billiau K."/>
            <person name="Bonnet E."/>
            <person name="Bothwell J.H."/>
            <person name="Bowler C."/>
            <person name="Boyen C."/>
            <person name="Brownlee C."/>
            <person name="Carrano C.J."/>
            <person name="Charrier B."/>
            <person name="Cho G.Y."/>
            <person name="Coelho S.M."/>
            <person name="Collen J."/>
            <person name="Corre E."/>
            <person name="Da Silva C."/>
            <person name="Delage L."/>
            <person name="Delaroque N."/>
            <person name="Dittami S.M."/>
            <person name="Doulbeau S."/>
            <person name="Elias M."/>
            <person name="Farnham G."/>
            <person name="Gachon C.M."/>
            <person name="Gschloessl B."/>
            <person name="Heesch S."/>
            <person name="Jabbari K."/>
            <person name="Jubin C."/>
            <person name="Kawai H."/>
            <person name="Kimura K."/>
            <person name="Kloareg B."/>
            <person name="Kupper F.C."/>
            <person name="Lang D."/>
            <person name="Le Bail A."/>
            <person name="Leblanc C."/>
            <person name="Lerouge P."/>
            <person name="Lohr M."/>
            <person name="Lopez P.J."/>
            <person name="Martens C."/>
            <person name="Maumus F."/>
            <person name="Michel G."/>
            <person name="Miranda-Saavedra D."/>
            <person name="Morales J."/>
            <person name="Moreau H."/>
            <person name="Motomura T."/>
            <person name="Nagasato C."/>
            <person name="Napoli C.A."/>
            <person name="Nelson D.R."/>
            <person name="Nyvall-Collen P."/>
            <person name="Peters A.F."/>
            <person name="Pommier C."/>
            <person name="Potin P."/>
            <person name="Poulain J."/>
            <person name="Quesneville H."/>
            <person name="Read B."/>
            <person name="Rensing S.A."/>
            <person name="Ritter A."/>
            <person name="Rousvoal S."/>
            <person name="Samanta M."/>
            <person name="Samson G."/>
            <person name="Schroeder D.C."/>
            <person name="Segurens B."/>
            <person name="Strittmatter M."/>
            <person name="Tonon T."/>
            <person name="Tregear J.W."/>
            <person name="Valentin K."/>
            <person name="von Dassow P."/>
            <person name="Yamagishi T."/>
            <person name="Van de Peer Y."/>
            <person name="Wincker P."/>
        </authorList>
    </citation>
    <scope>NUCLEOTIDE SEQUENCE [LARGE SCALE GENOMIC DNA]</scope>
    <source>
        <strain evidence="3">Ec32 / CCAP1310/4</strain>
    </source>
</reference>
<proteinExistence type="predicted"/>
<gene>
    <name evidence="2" type="ORF">Esi_0011_0116</name>
</gene>